<evidence type="ECO:0000256" key="5">
    <source>
        <dbReference type="ARBA" id="ARBA00040529"/>
    </source>
</evidence>
<feature type="domain" description="Thiolase N-terminal" evidence="8">
    <location>
        <begin position="5"/>
        <end position="249"/>
    </location>
</feature>
<dbReference type="RefSeq" id="WP_200322923.1">
    <property type="nucleotide sequence ID" value="NZ_JAENJH010000008.1"/>
</dbReference>
<dbReference type="EMBL" id="JAENJH010000008">
    <property type="protein sequence ID" value="MBK1787830.1"/>
    <property type="molecule type" value="Genomic_DNA"/>
</dbReference>
<protein>
    <recommendedName>
        <fullName evidence="5">Probable acetyl-CoA acetyltransferase</fullName>
        <ecNumber evidence="2">2.3.1.9</ecNumber>
    </recommendedName>
</protein>
<evidence type="ECO:0000313" key="11">
    <source>
        <dbReference type="Proteomes" id="UP000635245"/>
    </source>
</evidence>
<dbReference type="PROSITE" id="PS00099">
    <property type="entry name" value="THIOLASE_3"/>
    <property type="match status" value="1"/>
</dbReference>
<keyword evidence="4 7" id="KW-0012">Acyltransferase</keyword>
<dbReference type="GO" id="GO:0003985">
    <property type="term" value="F:acetyl-CoA C-acetyltransferase activity"/>
    <property type="evidence" value="ECO:0007669"/>
    <property type="project" value="UniProtKB-EC"/>
</dbReference>
<evidence type="ECO:0000256" key="4">
    <source>
        <dbReference type="ARBA" id="ARBA00023315"/>
    </source>
</evidence>
<dbReference type="InterPro" id="IPR020616">
    <property type="entry name" value="Thiolase_N"/>
</dbReference>
<dbReference type="InterPro" id="IPR016039">
    <property type="entry name" value="Thiolase-like"/>
</dbReference>
<dbReference type="PANTHER" id="PTHR18919:SF107">
    <property type="entry name" value="ACETYL-COA ACETYLTRANSFERASE, CYTOSOLIC"/>
    <property type="match status" value="1"/>
</dbReference>
<dbReference type="PIRSF" id="PIRSF000429">
    <property type="entry name" value="Ac-CoA_Ac_transf"/>
    <property type="match status" value="1"/>
</dbReference>
<evidence type="ECO:0000256" key="7">
    <source>
        <dbReference type="RuleBase" id="RU003557"/>
    </source>
</evidence>
<evidence type="ECO:0000256" key="1">
    <source>
        <dbReference type="ARBA" id="ARBA00010982"/>
    </source>
</evidence>
<sequence length="385" mass="40135">MTAAYVLGGLRTPYGRYNGALAGYDTMALAGTSLRALRERHPGVSDADGALFAMVMQAGHGPNPARTALYRSGLGAEIPATTLNNACLAGVDSVVDATRRVERDEGHLYLVGGFDSSSRAAQVAPPGEQPRSALEHDSLLDHISGLSMAELSDRRNTALDIAREEQDAWAVESHLRASRADLASTGELAPLPRWSDPASGPEQDVLATDEGIRPNSDPDKLASLTPLFEGGTITAGNASQISDGAAVGLVGTLAAAERHSLRPLARIAGWGYSAGPTSSLHEQPGNATRDLLKRTGLDVADIDLFEINEAFAGVVIHACRELGISADRVNPNGGAIALGHPYGGTGFRLVLTCALELRRRGLRRGVATLCGGGGQGIAVLLDQDL</sequence>
<dbReference type="InterPro" id="IPR002155">
    <property type="entry name" value="Thiolase"/>
</dbReference>
<feature type="active site" description="Proton acceptor" evidence="6">
    <location>
        <position position="370"/>
    </location>
</feature>
<dbReference type="InterPro" id="IPR020613">
    <property type="entry name" value="Thiolase_CS"/>
</dbReference>
<feature type="domain" description="Thiolase C-terminal" evidence="9">
    <location>
        <begin position="262"/>
        <end position="382"/>
    </location>
</feature>
<dbReference type="InterPro" id="IPR020617">
    <property type="entry name" value="Thiolase_C"/>
</dbReference>
<feature type="active site" description="Acyl-thioester intermediate" evidence="6">
    <location>
        <position position="87"/>
    </location>
</feature>
<dbReference type="PROSITE" id="PS00737">
    <property type="entry name" value="THIOLASE_2"/>
    <property type="match status" value="1"/>
</dbReference>
<dbReference type="AlphaFoldDB" id="A0A934QWD4"/>
<organism evidence="10 11">
    <name type="scientific">Prauserella cavernicola</name>
    <dbReference type="NCBI Taxonomy" id="2800127"/>
    <lineage>
        <taxon>Bacteria</taxon>
        <taxon>Bacillati</taxon>
        <taxon>Actinomycetota</taxon>
        <taxon>Actinomycetes</taxon>
        <taxon>Pseudonocardiales</taxon>
        <taxon>Pseudonocardiaceae</taxon>
        <taxon>Prauserella</taxon>
    </lineage>
</organism>
<keyword evidence="3 7" id="KW-0808">Transferase</keyword>
<dbReference type="SUPFAM" id="SSF53901">
    <property type="entry name" value="Thiolase-like"/>
    <property type="match status" value="1"/>
</dbReference>
<evidence type="ECO:0000256" key="3">
    <source>
        <dbReference type="ARBA" id="ARBA00022679"/>
    </source>
</evidence>
<evidence type="ECO:0000313" key="10">
    <source>
        <dbReference type="EMBL" id="MBK1787830.1"/>
    </source>
</evidence>
<name>A0A934QWD4_9PSEU</name>
<dbReference type="Pfam" id="PF02803">
    <property type="entry name" value="Thiolase_C"/>
    <property type="match status" value="1"/>
</dbReference>
<dbReference type="Gene3D" id="3.40.47.10">
    <property type="match status" value="1"/>
</dbReference>
<dbReference type="PANTHER" id="PTHR18919">
    <property type="entry name" value="ACETYL-COA C-ACYLTRANSFERASE"/>
    <property type="match status" value="1"/>
</dbReference>
<reference evidence="10" key="1">
    <citation type="submission" date="2020-12" db="EMBL/GenBank/DDBJ databases">
        <title>Prauserella sp. ASG 168, a novel actinomycete isolated from cave rock.</title>
        <authorList>
            <person name="Suriyachadkun C."/>
        </authorList>
    </citation>
    <scope>NUCLEOTIDE SEQUENCE</scope>
    <source>
        <strain evidence="10">ASG 168</strain>
    </source>
</reference>
<dbReference type="NCBIfam" id="TIGR01930">
    <property type="entry name" value="AcCoA-C-Actrans"/>
    <property type="match status" value="1"/>
</dbReference>
<dbReference type="Proteomes" id="UP000635245">
    <property type="component" value="Unassembled WGS sequence"/>
</dbReference>
<comment type="caution">
    <text evidence="10">The sequence shown here is derived from an EMBL/GenBank/DDBJ whole genome shotgun (WGS) entry which is preliminary data.</text>
</comment>
<comment type="similarity">
    <text evidence="1 7">Belongs to the thiolase-like superfamily. Thiolase family.</text>
</comment>
<evidence type="ECO:0000256" key="2">
    <source>
        <dbReference type="ARBA" id="ARBA00012705"/>
    </source>
</evidence>
<proteinExistence type="inferred from homology"/>
<keyword evidence="11" id="KW-1185">Reference proteome</keyword>
<accession>A0A934QWD4</accession>
<dbReference type="CDD" id="cd00751">
    <property type="entry name" value="thiolase"/>
    <property type="match status" value="1"/>
</dbReference>
<dbReference type="Pfam" id="PF00108">
    <property type="entry name" value="Thiolase_N"/>
    <property type="match status" value="1"/>
</dbReference>
<evidence type="ECO:0000259" key="9">
    <source>
        <dbReference type="Pfam" id="PF02803"/>
    </source>
</evidence>
<feature type="active site" description="Proton acceptor" evidence="6">
    <location>
        <position position="340"/>
    </location>
</feature>
<gene>
    <name evidence="10" type="ORF">JHE00_26170</name>
</gene>
<dbReference type="EC" id="2.3.1.9" evidence="2"/>
<dbReference type="InterPro" id="IPR020610">
    <property type="entry name" value="Thiolase_AS"/>
</dbReference>
<evidence type="ECO:0000256" key="6">
    <source>
        <dbReference type="PIRSR" id="PIRSR000429-1"/>
    </source>
</evidence>
<evidence type="ECO:0000259" key="8">
    <source>
        <dbReference type="Pfam" id="PF00108"/>
    </source>
</evidence>